<evidence type="ECO:0000256" key="5">
    <source>
        <dbReference type="SAM" id="Phobius"/>
    </source>
</evidence>
<feature type="transmembrane region" description="Helical" evidence="5">
    <location>
        <begin position="114"/>
        <end position="133"/>
    </location>
</feature>
<evidence type="ECO:0000256" key="4">
    <source>
        <dbReference type="ARBA" id="ARBA00023136"/>
    </source>
</evidence>
<keyword evidence="2 5" id="KW-0812">Transmembrane</keyword>
<organism evidence="7 8">
    <name type="scientific">Variovorax paradoxus</name>
    <dbReference type="NCBI Taxonomy" id="34073"/>
    <lineage>
        <taxon>Bacteria</taxon>
        <taxon>Pseudomonadati</taxon>
        <taxon>Pseudomonadota</taxon>
        <taxon>Betaproteobacteria</taxon>
        <taxon>Burkholderiales</taxon>
        <taxon>Comamonadaceae</taxon>
        <taxon>Variovorax</taxon>
    </lineage>
</organism>
<feature type="transmembrane region" description="Helical" evidence="5">
    <location>
        <begin position="242"/>
        <end position="259"/>
    </location>
</feature>
<keyword evidence="4 5" id="KW-0472">Membrane</keyword>
<name>A0A5Q0M5L7_VARPD</name>
<evidence type="ECO:0000313" key="8">
    <source>
        <dbReference type="Proteomes" id="UP000326780"/>
    </source>
</evidence>
<proteinExistence type="predicted"/>
<evidence type="ECO:0000256" key="1">
    <source>
        <dbReference type="ARBA" id="ARBA00004141"/>
    </source>
</evidence>
<dbReference type="InterPro" id="IPR035952">
    <property type="entry name" value="Rhomboid-like_sf"/>
</dbReference>
<dbReference type="EMBL" id="CP045644">
    <property type="protein sequence ID" value="QFZ84789.1"/>
    <property type="molecule type" value="Genomic_DNA"/>
</dbReference>
<reference evidence="7 8" key="1">
    <citation type="submission" date="2019-10" db="EMBL/GenBank/DDBJ databases">
        <title>Complete genome sequence of Variovorax paradoxus 5C-2.</title>
        <authorList>
            <person name="Gogoleva N.E."/>
            <person name="Balkin A.S."/>
        </authorList>
    </citation>
    <scope>NUCLEOTIDE SEQUENCE [LARGE SCALE GENOMIC DNA]</scope>
    <source>
        <strain evidence="7 8">5C-2</strain>
    </source>
</reference>
<evidence type="ECO:0000256" key="3">
    <source>
        <dbReference type="ARBA" id="ARBA00022989"/>
    </source>
</evidence>
<dbReference type="PANTHER" id="PTHR43066:SF5">
    <property type="entry name" value="RHOMBOID-LIKE PROTEIN 11, CHLOROPLASTIC-RELATED"/>
    <property type="match status" value="1"/>
</dbReference>
<dbReference type="SUPFAM" id="SSF144091">
    <property type="entry name" value="Rhomboid-like"/>
    <property type="match status" value="1"/>
</dbReference>
<dbReference type="GO" id="GO:0004252">
    <property type="term" value="F:serine-type endopeptidase activity"/>
    <property type="evidence" value="ECO:0007669"/>
    <property type="project" value="InterPro"/>
</dbReference>
<dbReference type="InterPro" id="IPR022764">
    <property type="entry name" value="Peptidase_S54_rhomboid_dom"/>
</dbReference>
<feature type="transmembrane region" description="Helical" evidence="5">
    <location>
        <begin position="191"/>
        <end position="210"/>
    </location>
</feature>
<dbReference type="GO" id="GO:0016020">
    <property type="term" value="C:membrane"/>
    <property type="evidence" value="ECO:0007669"/>
    <property type="project" value="UniProtKB-SubCell"/>
</dbReference>
<dbReference type="InterPro" id="IPR023826">
    <property type="entry name" value="Rhom-like_SP_proteobac"/>
</dbReference>
<keyword evidence="7" id="KW-0378">Hydrolase</keyword>
<evidence type="ECO:0000256" key="2">
    <source>
        <dbReference type="ARBA" id="ARBA00022692"/>
    </source>
</evidence>
<dbReference type="EC" id="3.4.21.-" evidence="7"/>
<dbReference type="Proteomes" id="UP000326780">
    <property type="component" value="Chromosome"/>
</dbReference>
<feature type="transmembrane region" description="Helical" evidence="5">
    <location>
        <begin position="216"/>
        <end position="233"/>
    </location>
</feature>
<dbReference type="NCBIfam" id="TIGR03902">
    <property type="entry name" value="rhom_GG_sort"/>
    <property type="match status" value="1"/>
</dbReference>
<feature type="domain" description="Peptidase S54 rhomboid" evidence="6">
    <location>
        <begin position="151"/>
        <end position="289"/>
    </location>
</feature>
<accession>A0A5Q0M5L7</accession>
<protein>
    <submittedName>
        <fullName evidence="7">Rhombosortase</fullName>
        <ecNumber evidence="7">3.4.21.-</ecNumber>
    </submittedName>
</protein>
<evidence type="ECO:0000313" key="7">
    <source>
        <dbReference type="EMBL" id="QFZ84789.1"/>
    </source>
</evidence>
<dbReference type="Pfam" id="PF01694">
    <property type="entry name" value="Rhomboid"/>
    <property type="match status" value="1"/>
</dbReference>
<keyword evidence="3 5" id="KW-1133">Transmembrane helix</keyword>
<feature type="transmembrane region" description="Helical" evidence="5">
    <location>
        <begin position="164"/>
        <end position="184"/>
    </location>
</feature>
<dbReference type="AlphaFoldDB" id="A0A5Q0M5L7"/>
<comment type="subcellular location">
    <subcellularLocation>
        <location evidence="1">Membrane</location>
        <topology evidence="1">Multi-pass membrane protein</topology>
    </subcellularLocation>
</comment>
<gene>
    <name evidence="7" type="primary">rrtA</name>
    <name evidence="7" type="ORF">GFK26_19480</name>
</gene>
<feature type="transmembrane region" description="Helical" evidence="5">
    <location>
        <begin position="279"/>
        <end position="296"/>
    </location>
</feature>
<evidence type="ECO:0000259" key="6">
    <source>
        <dbReference type="Pfam" id="PF01694"/>
    </source>
</evidence>
<dbReference type="PANTHER" id="PTHR43066">
    <property type="entry name" value="RHOMBOID-RELATED PROTEIN"/>
    <property type="match status" value="1"/>
</dbReference>
<sequence length="308" mass="33127">MGEIPMGCCRPDAHRLESIRGLCGTGFGLRDNPHARIHVVNSAGVLQRSSPPLSRQGKTRLSSARLARWQPTQANGTIPPSQGIHRVPSILPRGKLPLSLNRPRPVQPLPLRSFANWLVPVALACLVLALQAGGEPVYEALRYERAAVLGGQYWRLLSAHAVHLGWAHCLMNTGGLVLCAAFAAGSRSGRAWAAAIVVLALGVGMLLVAASPEATNYAGLSGVLYGLFIWVLAPRAWRGDRVAWIVLVAVIARISWQMFHPPSDAQRALIGGEVMVEAHLYGALCALALCLWQAAWPRLRRARAGTEA</sequence>
<dbReference type="Gene3D" id="1.20.1540.10">
    <property type="entry name" value="Rhomboid-like"/>
    <property type="match status" value="1"/>
</dbReference>